<reference evidence="6" key="1">
    <citation type="submission" date="2025-08" db="UniProtKB">
        <authorList>
            <consortium name="RefSeq"/>
        </authorList>
    </citation>
    <scope>IDENTIFICATION</scope>
</reference>
<dbReference type="CDD" id="cd00190">
    <property type="entry name" value="Tryp_SPc"/>
    <property type="match status" value="1"/>
</dbReference>
<gene>
    <name evidence="6" type="primary">LOC108008136</name>
</gene>
<evidence type="ECO:0000256" key="2">
    <source>
        <dbReference type="ARBA" id="ARBA00024195"/>
    </source>
</evidence>
<dbReference type="InterPro" id="IPR009003">
    <property type="entry name" value="Peptidase_S1_PA"/>
</dbReference>
<evidence type="ECO:0000313" key="5">
    <source>
        <dbReference type="Proteomes" id="UP001652628"/>
    </source>
</evidence>
<keyword evidence="5" id="KW-1185">Reference proteome</keyword>
<evidence type="ECO:0000256" key="3">
    <source>
        <dbReference type="SAM" id="SignalP"/>
    </source>
</evidence>
<evidence type="ECO:0000259" key="4">
    <source>
        <dbReference type="PROSITE" id="PS50240"/>
    </source>
</evidence>
<feature type="signal peptide" evidence="3">
    <location>
        <begin position="1"/>
        <end position="23"/>
    </location>
</feature>
<accession>A0ABM4TLL8</accession>
<evidence type="ECO:0000313" key="6">
    <source>
        <dbReference type="RefSeq" id="XP_070850864.1"/>
    </source>
</evidence>
<dbReference type="Pfam" id="PF00089">
    <property type="entry name" value="Trypsin"/>
    <property type="match status" value="1"/>
</dbReference>
<dbReference type="InterPro" id="IPR033116">
    <property type="entry name" value="TRYPSIN_SER"/>
</dbReference>
<keyword evidence="3" id="KW-0732">Signal</keyword>
<dbReference type="InterPro" id="IPR043504">
    <property type="entry name" value="Peptidase_S1_PA_chymotrypsin"/>
</dbReference>
<dbReference type="PROSITE" id="PS50240">
    <property type="entry name" value="TRYPSIN_DOM"/>
    <property type="match status" value="1"/>
</dbReference>
<dbReference type="GeneID" id="108008136"/>
<name>A0ABM4TLL8_DROSZ</name>
<feature type="domain" description="Peptidase S1" evidence="4">
    <location>
        <begin position="42"/>
        <end position="269"/>
    </location>
</feature>
<dbReference type="PANTHER" id="PTHR24256">
    <property type="entry name" value="TRYPTASE-RELATED"/>
    <property type="match status" value="1"/>
</dbReference>
<dbReference type="RefSeq" id="XP_070850864.1">
    <property type="nucleotide sequence ID" value="XM_070994763.1"/>
</dbReference>
<dbReference type="InterPro" id="IPR051487">
    <property type="entry name" value="Ser/Thr_Proteases_Immune/Dev"/>
</dbReference>
<dbReference type="PRINTS" id="PR00722">
    <property type="entry name" value="CHYMOTRYPSIN"/>
</dbReference>
<comment type="similarity">
    <text evidence="2">Belongs to the peptidase S1 family. CLIP subfamily.</text>
</comment>
<dbReference type="SMART" id="SM00020">
    <property type="entry name" value="Tryp_SPc"/>
    <property type="match status" value="1"/>
</dbReference>
<dbReference type="SUPFAM" id="SSF50494">
    <property type="entry name" value="Trypsin-like serine proteases"/>
    <property type="match status" value="1"/>
</dbReference>
<dbReference type="PROSITE" id="PS00135">
    <property type="entry name" value="TRYPSIN_SER"/>
    <property type="match status" value="1"/>
</dbReference>
<sequence>MTAFVFGALIIVTLFFRSTKILAELLDDNCGLTSHLPRNKRMTGGEDADVLSNPWMVLLVGDLIAGGSLINSRSKVRLGEYDRESIKDCASSGCTPRIYDIHIADSFIHPAFQSDNYRNDIALLRMAEEVTFSAELKWLSIDYVRPICLLVNEKVRETISIFRVTGWGRTNNFPTSRILQTATINYLDITECTDLFQSENDGTQICAGSLSSDTCSGDSGGPLSAISPYGKTNRVFQFGIISYGTPTCDAPSLYTNVTHYMNWIVNITSTYR</sequence>
<dbReference type="InterPro" id="IPR001254">
    <property type="entry name" value="Trypsin_dom"/>
</dbReference>
<keyword evidence="1" id="KW-1015">Disulfide bond</keyword>
<dbReference type="Proteomes" id="UP001652628">
    <property type="component" value="Chromosome 2R"/>
</dbReference>
<dbReference type="InterPro" id="IPR001314">
    <property type="entry name" value="Peptidase_S1A"/>
</dbReference>
<evidence type="ECO:0000256" key="1">
    <source>
        <dbReference type="ARBA" id="ARBA00023157"/>
    </source>
</evidence>
<feature type="chain" id="PRO_5047476032" evidence="3">
    <location>
        <begin position="24"/>
        <end position="272"/>
    </location>
</feature>
<protein>
    <submittedName>
        <fullName evidence="6">Serine protease grass-like</fullName>
    </submittedName>
</protein>
<dbReference type="Gene3D" id="2.40.10.10">
    <property type="entry name" value="Trypsin-like serine proteases"/>
    <property type="match status" value="2"/>
</dbReference>
<organism evidence="5 6">
    <name type="scientific">Drosophila suzukii</name>
    <name type="common">Spotted-wing drosophila fruit fly</name>
    <dbReference type="NCBI Taxonomy" id="28584"/>
    <lineage>
        <taxon>Eukaryota</taxon>
        <taxon>Metazoa</taxon>
        <taxon>Ecdysozoa</taxon>
        <taxon>Arthropoda</taxon>
        <taxon>Hexapoda</taxon>
        <taxon>Insecta</taxon>
        <taxon>Pterygota</taxon>
        <taxon>Neoptera</taxon>
        <taxon>Endopterygota</taxon>
        <taxon>Diptera</taxon>
        <taxon>Brachycera</taxon>
        <taxon>Muscomorpha</taxon>
        <taxon>Ephydroidea</taxon>
        <taxon>Drosophilidae</taxon>
        <taxon>Drosophila</taxon>
        <taxon>Sophophora</taxon>
    </lineage>
</organism>
<proteinExistence type="inferred from homology"/>